<keyword evidence="1" id="KW-0805">Transcription regulation</keyword>
<dbReference type="InterPro" id="IPR007050">
    <property type="entry name" value="HTH_bacterioopsin"/>
</dbReference>
<organism evidence="4 5">
    <name type="scientific">Halomarina ordinaria</name>
    <dbReference type="NCBI Taxonomy" id="3033939"/>
    <lineage>
        <taxon>Archaea</taxon>
        <taxon>Methanobacteriati</taxon>
        <taxon>Methanobacteriota</taxon>
        <taxon>Stenosarchaea group</taxon>
        <taxon>Halobacteria</taxon>
        <taxon>Halobacteriales</taxon>
        <taxon>Natronomonadaceae</taxon>
        <taxon>Halomarina</taxon>
    </lineage>
</organism>
<evidence type="ECO:0000313" key="4">
    <source>
        <dbReference type="EMBL" id="MFC6835487.1"/>
    </source>
</evidence>
<evidence type="ECO:0000313" key="5">
    <source>
        <dbReference type="Proteomes" id="UP001596406"/>
    </source>
</evidence>
<dbReference type="InterPro" id="IPR013324">
    <property type="entry name" value="RNA_pol_sigma_r3/r4-like"/>
</dbReference>
<gene>
    <name evidence="4" type="ORF">ACFQHK_03075</name>
</gene>
<evidence type="ECO:0000256" key="1">
    <source>
        <dbReference type="ARBA" id="ARBA00023015"/>
    </source>
</evidence>
<dbReference type="PANTHER" id="PTHR34236">
    <property type="entry name" value="DIMETHYL SULFOXIDE REDUCTASE TRANSCRIPTIONAL ACTIVATOR"/>
    <property type="match status" value="1"/>
</dbReference>
<dbReference type="EMBL" id="JBHSXM010000001">
    <property type="protein sequence ID" value="MFC6835487.1"/>
    <property type="molecule type" value="Genomic_DNA"/>
</dbReference>
<dbReference type="InterPro" id="IPR036388">
    <property type="entry name" value="WH-like_DNA-bd_sf"/>
</dbReference>
<reference evidence="4 5" key="1">
    <citation type="journal article" date="2019" name="Int. J. Syst. Evol. Microbiol.">
        <title>The Global Catalogue of Microorganisms (GCM) 10K type strain sequencing project: providing services to taxonomists for standard genome sequencing and annotation.</title>
        <authorList>
            <consortium name="The Broad Institute Genomics Platform"/>
            <consortium name="The Broad Institute Genome Sequencing Center for Infectious Disease"/>
            <person name="Wu L."/>
            <person name="Ma J."/>
        </authorList>
    </citation>
    <scope>NUCLEOTIDE SEQUENCE [LARGE SCALE GENOMIC DNA]</scope>
    <source>
        <strain evidence="4 5">PSRA2</strain>
    </source>
</reference>
<sequence>MTQSHGTADLLTERQREFVLEAVDRGYYDSPRGCTLTDLAETFGVNRSAASGVLRRAERRIIEGFVETERVTD</sequence>
<dbReference type="Gene3D" id="1.10.10.10">
    <property type="entry name" value="Winged helix-like DNA-binding domain superfamily/Winged helix DNA-binding domain"/>
    <property type="match status" value="1"/>
</dbReference>
<dbReference type="PANTHER" id="PTHR34236:SF1">
    <property type="entry name" value="DIMETHYL SULFOXIDE REDUCTASE TRANSCRIPTIONAL ACTIVATOR"/>
    <property type="match status" value="1"/>
</dbReference>
<evidence type="ECO:0000259" key="3">
    <source>
        <dbReference type="Pfam" id="PF04967"/>
    </source>
</evidence>
<dbReference type="AlphaFoldDB" id="A0ABD5U9R1"/>
<dbReference type="RefSeq" id="WP_304447187.1">
    <property type="nucleotide sequence ID" value="NZ_JARRAH010000001.1"/>
</dbReference>
<name>A0ABD5U9R1_9EURY</name>
<dbReference type="SUPFAM" id="SSF88659">
    <property type="entry name" value="Sigma3 and sigma4 domains of RNA polymerase sigma factors"/>
    <property type="match status" value="1"/>
</dbReference>
<accession>A0ABD5U9R1</accession>
<evidence type="ECO:0000256" key="2">
    <source>
        <dbReference type="ARBA" id="ARBA00023163"/>
    </source>
</evidence>
<dbReference type="Pfam" id="PF04967">
    <property type="entry name" value="HTH_10"/>
    <property type="match status" value="1"/>
</dbReference>
<protein>
    <submittedName>
        <fullName evidence="4">Helix-turn-helix domain-containing protein</fullName>
    </submittedName>
</protein>
<comment type="caution">
    <text evidence="4">The sequence shown here is derived from an EMBL/GenBank/DDBJ whole genome shotgun (WGS) entry which is preliminary data.</text>
</comment>
<feature type="domain" description="HTH bat-type" evidence="3">
    <location>
        <begin position="11"/>
        <end position="63"/>
    </location>
</feature>
<dbReference type="Proteomes" id="UP001596406">
    <property type="component" value="Unassembled WGS sequence"/>
</dbReference>
<proteinExistence type="predicted"/>
<keyword evidence="5" id="KW-1185">Reference proteome</keyword>
<keyword evidence="2" id="KW-0804">Transcription</keyword>